<evidence type="ECO:0000313" key="2">
    <source>
        <dbReference type="EMBL" id="GMS94251.1"/>
    </source>
</evidence>
<keyword evidence="1" id="KW-0472">Membrane</keyword>
<evidence type="ECO:0000256" key="1">
    <source>
        <dbReference type="SAM" id="Phobius"/>
    </source>
</evidence>
<protein>
    <recommendedName>
        <fullName evidence="4">G protein-coupled receptor</fullName>
    </recommendedName>
</protein>
<dbReference type="PANTHER" id="PTHR34492">
    <property type="entry name" value="GUSTATORY RECEPTOR FAMILY"/>
    <property type="match status" value="1"/>
</dbReference>
<comment type="caution">
    <text evidence="2">The sequence shown here is derived from an EMBL/GenBank/DDBJ whole genome shotgun (WGS) entry which is preliminary data.</text>
</comment>
<dbReference type="Proteomes" id="UP001432027">
    <property type="component" value="Unassembled WGS sequence"/>
</dbReference>
<feature type="transmembrane region" description="Helical" evidence="1">
    <location>
        <begin position="180"/>
        <end position="206"/>
    </location>
</feature>
<dbReference type="PANTHER" id="PTHR34492:SF2">
    <property type="entry name" value="G PROTEIN-COUPLED RECEPTOR"/>
    <property type="match status" value="1"/>
</dbReference>
<accession>A0AAV5TIZ6</accession>
<name>A0AAV5TIZ6_9BILA</name>
<feature type="transmembrane region" description="Helical" evidence="1">
    <location>
        <begin position="50"/>
        <end position="69"/>
    </location>
</feature>
<dbReference type="EMBL" id="BTSX01000004">
    <property type="protein sequence ID" value="GMS94251.1"/>
    <property type="molecule type" value="Genomic_DNA"/>
</dbReference>
<feature type="transmembrane region" description="Helical" evidence="1">
    <location>
        <begin position="140"/>
        <end position="160"/>
    </location>
</feature>
<reference evidence="2" key="1">
    <citation type="submission" date="2023-10" db="EMBL/GenBank/DDBJ databases">
        <title>Genome assembly of Pristionchus species.</title>
        <authorList>
            <person name="Yoshida K."/>
            <person name="Sommer R.J."/>
        </authorList>
    </citation>
    <scope>NUCLEOTIDE SEQUENCE</scope>
    <source>
        <strain evidence="2">RS0144</strain>
    </source>
</reference>
<evidence type="ECO:0008006" key="4">
    <source>
        <dbReference type="Google" id="ProtNLM"/>
    </source>
</evidence>
<feature type="transmembrane region" description="Helical" evidence="1">
    <location>
        <begin position="22"/>
        <end position="38"/>
    </location>
</feature>
<keyword evidence="1" id="KW-1133">Transmembrane helix</keyword>
<keyword evidence="1" id="KW-0812">Transmembrane</keyword>
<gene>
    <name evidence="2" type="ORF">PENTCL1PPCAC_16426</name>
</gene>
<dbReference type="AlphaFoldDB" id="A0AAV5TIZ6"/>
<feature type="transmembrane region" description="Helical" evidence="1">
    <location>
        <begin position="81"/>
        <end position="104"/>
    </location>
</feature>
<proteinExistence type="predicted"/>
<organism evidence="2 3">
    <name type="scientific">Pristionchus entomophagus</name>
    <dbReference type="NCBI Taxonomy" id="358040"/>
    <lineage>
        <taxon>Eukaryota</taxon>
        <taxon>Metazoa</taxon>
        <taxon>Ecdysozoa</taxon>
        <taxon>Nematoda</taxon>
        <taxon>Chromadorea</taxon>
        <taxon>Rhabditida</taxon>
        <taxon>Rhabditina</taxon>
        <taxon>Diplogasteromorpha</taxon>
        <taxon>Diplogasteroidea</taxon>
        <taxon>Neodiplogasteridae</taxon>
        <taxon>Pristionchus</taxon>
    </lineage>
</organism>
<keyword evidence="3" id="KW-1185">Reference proteome</keyword>
<evidence type="ECO:0000313" key="3">
    <source>
        <dbReference type="Proteomes" id="UP001432027"/>
    </source>
</evidence>
<sequence length="246" mass="28431">QITENHSLDPSDPEEDYKIDKLFYRIFHFCLILGVNFYRDRNIKLRCVSLVIVAVACSINVYFIGYVALLCISQPFEAKRVATSVSVCTWVLQATLSTIFISYWQWTSQPCKVVKLLYEANKGIGIHHNRKSLQTIVNTFYVVVATSVCYYVGIVLATLFDYQVGYLDRQIPMIFGHRHLFIIVQLAILYCIMCWGVALFIFSLLVHATHYEFVYFNDQVLSLLPRDKQSIMEPNCTSDHSVDQRL</sequence>
<feature type="non-terminal residue" evidence="2">
    <location>
        <position position="1"/>
    </location>
</feature>